<dbReference type="InterPro" id="IPR004089">
    <property type="entry name" value="MCPsignal_dom"/>
</dbReference>
<feature type="coiled-coil region" evidence="4">
    <location>
        <begin position="587"/>
        <end position="628"/>
    </location>
</feature>
<evidence type="ECO:0000313" key="7">
    <source>
        <dbReference type="Proteomes" id="UP000006565"/>
    </source>
</evidence>
<dbReference type="RefSeq" id="WP_013329553.1">
    <property type="nucleotide sequence ID" value="NC_014507.1"/>
</dbReference>
<dbReference type="eggNOG" id="arCOG02320">
    <property type="taxonomic scope" value="Archaea"/>
</dbReference>
<gene>
    <name evidence="6" type="ordered locus">Mpet_1619</name>
</gene>
<dbReference type="OrthoDB" id="8523at2157"/>
<dbReference type="Gene3D" id="1.20.120.1530">
    <property type="match status" value="1"/>
</dbReference>
<dbReference type="SUPFAM" id="SSF58104">
    <property type="entry name" value="Methyl-accepting chemotaxis protein (MCP) signaling domain"/>
    <property type="match status" value="1"/>
</dbReference>
<dbReference type="PANTHER" id="PTHR32089:SF112">
    <property type="entry name" value="LYSOZYME-LIKE PROTEIN-RELATED"/>
    <property type="match status" value="1"/>
</dbReference>
<dbReference type="GO" id="GO:0007165">
    <property type="term" value="P:signal transduction"/>
    <property type="evidence" value="ECO:0007669"/>
    <property type="project" value="UniProtKB-KW"/>
</dbReference>
<dbReference type="KEGG" id="mpi:Mpet_1619"/>
<evidence type="ECO:0000256" key="3">
    <source>
        <dbReference type="PROSITE-ProRule" id="PRU00284"/>
    </source>
</evidence>
<reference evidence="6 7" key="1">
    <citation type="journal article" date="2010" name="Stand. Genomic Sci.">
        <title>Complete genome sequence of Methanoplanus petrolearius type strain (SEBR 4847).</title>
        <authorList>
            <person name="Brambilla E."/>
            <person name="Djao O.D."/>
            <person name="Daligault H."/>
            <person name="Lapidus A."/>
            <person name="Lucas S."/>
            <person name="Hammon N."/>
            <person name="Nolan M."/>
            <person name="Tice H."/>
            <person name="Cheng J.F."/>
            <person name="Han C."/>
            <person name="Tapia R."/>
            <person name="Goodwin L."/>
            <person name="Pitluck S."/>
            <person name="Liolios K."/>
            <person name="Ivanova N."/>
            <person name="Mavromatis K."/>
            <person name="Mikhailova N."/>
            <person name="Pati A."/>
            <person name="Chen A."/>
            <person name="Palaniappan K."/>
            <person name="Land M."/>
            <person name="Hauser L."/>
            <person name="Chang Y.J."/>
            <person name="Jeffries C.D."/>
            <person name="Rohde M."/>
            <person name="Spring S."/>
            <person name="Sikorski J."/>
            <person name="Goker M."/>
            <person name="Woyke T."/>
            <person name="Bristow J."/>
            <person name="Eisen J.A."/>
            <person name="Markowitz V."/>
            <person name="Hugenholtz P."/>
            <person name="Kyrpides N.C."/>
            <person name="Klenk H.P."/>
        </authorList>
    </citation>
    <scope>NUCLEOTIDE SEQUENCE [LARGE SCALE GENOMIC DNA]</scope>
    <source>
        <strain evidence="7">DSM 11571 / OCM 486 / SEBR 4847</strain>
    </source>
</reference>
<dbReference type="CDD" id="cd11386">
    <property type="entry name" value="MCP_signal"/>
    <property type="match status" value="1"/>
</dbReference>
<dbReference type="SMART" id="SM00283">
    <property type="entry name" value="MA"/>
    <property type="match status" value="1"/>
</dbReference>
<dbReference type="STRING" id="679926.Mpet_1619"/>
<dbReference type="Gene3D" id="3.30.450.20">
    <property type="entry name" value="PAS domain"/>
    <property type="match status" value="1"/>
</dbReference>
<dbReference type="InterPro" id="IPR000014">
    <property type="entry name" value="PAS"/>
</dbReference>
<dbReference type="Pfam" id="PF18947">
    <property type="entry name" value="HAMP_2"/>
    <property type="match status" value="1"/>
</dbReference>
<dbReference type="SUPFAM" id="SSF55785">
    <property type="entry name" value="PYP-like sensor domain (PAS domain)"/>
    <property type="match status" value="1"/>
</dbReference>
<evidence type="ECO:0000256" key="4">
    <source>
        <dbReference type="SAM" id="Coils"/>
    </source>
</evidence>
<keyword evidence="4" id="KW-0175">Coiled coil</keyword>
<dbReference type="AlphaFoldDB" id="E1RH72"/>
<dbReference type="NCBIfam" id="TIGR00229">
    <property type="entry name" value="sensory_box"/>
    <property type="match status" value="1"/>
</dbReference>
<evidence type="ECO:0000256" key="1">
    <source>
        <dbReference type="ARBA" id="ARBA00023224"/>
    </source>
</evidence>
<feature type="domain" description="Methyl-accepting transducer" evidence="5">
    <location>
        <begin position="345"/>
        <end position="581"/>
    </location>
</feature>
<dbReference type="InterPro" id="IPR003660">
    <property type="entry name" value="HAMP_dom"/>
</dbReference>
<dbReference type="HOGENOM" id="CLU_000445_107_18_2"/>
<keyword evidence="7" id="KW-1185">Reference proteome</keyword>
<keyword evidence="1 3" id="KW-0807">Transducer</keyword>
<organism evidence="6 7">
    <name type="scientific">Methanolacinia petrolearia (strain DSM 11571 / OCM 486 / SEBR 4847)</name>
    <name type="common">Methanoplanus petrolearius</name>
    <dbReference type="NCBI Taxonomy" id="679926"/>
    <lineage>
        <taxon>Archaea</taxon>
        <taxon>Methanobacteriati</taxon>
        <taxon>Methanobacteriota</taxon>
        <taxon>Stenosarchaea group</taxon>
        <taxon>Methanomicrobia</taxon>
        <taxon>Methanomicrobiales</taxon>
        <taxon>Methanomicrobiaceae</taxon>
        <taxon>Methanolacinia</taxon>
    </lineage>
</organism>
<proteinExistence type="inferred from homology"/>
<evidence type="ECO:0000256" key="2">
    <source>
        <dbReference type="ARBA" id="ARBA00029447"/>
    </source>
</evidence>
<dbReference type="EMBL" id="CP002117">
    <property type="protein sequence ID" value="ADN36376.1"/>
    <property type="molecule type" value="Genomic_DNA"/>
</dbReference>
<dbReference type="Proteomes" id="UP000006565">
    <property type="component" value="Chromosome"/>
</dbReference>
<dbReference type="GeneID" id="9744091"/>
<dbReference type="Gene3D" id="1.10.287.950">
    <property type="entry name" value="Methyl-accepting chemotaxis protein"/>
    <property type="match status" value="1"/>
</dbReference>
<accession>E1RH72</accession>
<dbReference type="InterPro" id="IPR035965">
    <property type="entry name" value="PAS-like_dom_sf"/>
</dbReference>
<dbReference type="PROSITE" id="PS50111">
    <property type="entry name" value="CHEMOTAXIS_TRANSDUC_2"/>
    <property type="match status" value="1"/>
</dbReference>
<dbReference type="GO" id="GO:0016020">
    <property type="term" value="C:membrane"/>
    <property type="evidence" value="ECO:0007669"/>
    <property type="project" value="InterPro"/>
</dbReference>
<evidence type="ECO:0000259" key="5">
    <source>
        <dbReference type="PROSITE" id="PS50111"/>
    </source>
</evidence>
<name>E1RH72_METP4</name>
<protein>
    <submittedName>
        <fullName evidence="6">Methyl-accepting chemotaxis sensory transducer with Pas/Pac sensor</fullName>
    </submittedName>
</protein>
<dbReference type="eggNOG" id="arCOG02352">
    <property type="taxonomic scope" value="Archaea"/>
</dbReference>
<dbReference type="Pfam" id="PF00015">
    <property type="entry name" value="MCPsignal"/>
    <property type="match status" value="1"/>
</dbReference>
<comment type="similarity">
    <text evidence="2">Belongs to the methyl-accepting chemotaxis (MCP) protein family.</text>
</comment>
<sequence length="631" mass="68633">MSIESIQTVLENYVNGNKNAKIDTKLLESGSVRLGELINRIIEEKNERNEWADFLYDALMKVPVAMALMDKDLNIKDANDDLVELSGTSKEKFCRMDLRDFYNEFKLELIEGKSAKDAVELKSRVSGKFHMTFKGDVKTIDVLSIPLFDKNGKIKNINVVLIDTTESAKMIDYIKDEVSNVAHDLNCIAEGKPEEIRLEVGDGDAYMREVREQFLEINSSVKLVNETLLTIVTDIQKLVEAGNDGRLEFRVDSNRYNGAYIELMEGTNDLLKSVAVPVNEAMNICNNYAKADFTARFSDEIKVKGDFLKFKEALNNIGINVSESLSATSRVTDQVAVNSGEVAKGTDEVAKAAEGVANTSQKTADLTKELHASIENINSQIAGLSASNEEIASTSQEVFNAANHVVAIGKEAQDLGKDANKKMENVEKIASQSVSEIHDLTEKIKEVSNVVKLINDITSQINLLALNAAIEAARAGEHGRGFAVVAGEVKNLAAEARTATDSIESVVSAVQSGSEKTASAITSANQEILNGVESVTKTIEALNTIITNAGQVSNDIGEITKAIEDQAKISNNIVHSVEEGTAKTKEVQKESEELAALAEEASASVEEIGSAIQEVNALIKNLEDANSKFKY</sequence>
<evidence type="ECO:0000313" key="6">
    <source>
        <dbReference type="EMBL" id="ADN36376.1"/>
    </source>
</evidence>
<dbReference type="PANTHER" id="PTHR32089">
    <property type="entry name" value="METHYL-ACCEPTING CHEMOTAXIS PROTEIN MCPB"/>
    <property type="match status" value="1"/>
</dbReference>